<dbReference type="AlphaFoldDB" id="A0A6G1DS16"/>
<comment type="caution">
    <text evidence="1">The sequence shown here is derived from an EMBL/GenBank/DDBJ whole genome shotgun (WGS) entry which is preliminary data.</text>
</comment>
<protein>
    <submittedName>
        <fullName evidence="1">Uncharacterized protein</fullName>
    </submittedName>
</protein>
<sequence length="118" mass="12048">MDRAASHLYAGGSDGHIHVASLSFAANTSIAPTSSWHASGNTTAALIGVGMANGSKNLIGGGAVTNMLVIKKSAAGDMVRACDGGEGLTVCNGEAWRKADEVAWMEQTLRESEVDKAS</sequence>
<dbReference type="Proteomes" id="UP000479710">
    <property type="component" value="Unassembled WGS sequence"/>
</dbReference>
<gene>
    <name evidence="1" type="ORF">E2562_034142</name>
</gene>
<name>A0A6G1DS16_9ORYZ</name>
<evidence type="ECO:0000313" key="1">
    <source>
        <dbReference type="EMBL" id="KAF0915181.1"/>
    </source>
</evidence>
<dbReference type="OrthoDB" id="756370at2759"/>
<proteinExistence type="predicted"/>
<evidence type="ECO:0000313" key="2">
    <source>
        <dbReference type="Proteomes" id="UP000479710"/>
    </source>
</evidence>
<keyword evidence="2" id="KW-1185">Reference proteome</keyword>
<dbReference type="EMBL" id="SPHZ02000006">
    <property type="protein sequence ID" value="KAF0915181.1"/>
    <property type="molecule type" value="Genomic_DNA"/>
</dbReference>
<reference evidence="1 2" key="1">
    <citation type="submission" date="2019-11" db="EMBL/GenBank/DDBJ databases">
        <title>Whole genome sequence of Oryza granulata.</title>
        <authorList>
            <person name="Li W."/>
        </authorList>
    </citation>
    <scope>NUCLEOTIDE SEQUENCE [LARGE SCALE GENOMIC DNA]</scope>
    <source>
        <strain evidence="2">cv. Menghai</strain>
        <tissue evidence="1">Leaf</tissue>
    </source>
</reference>
<organism evidence="1 2">
    <name type="scientific">Oryza meyeriana var. granulata</name>
    <dbReference type="NCBI Taxonomy" id="110450"/>
    <lineage>
        <taxon>Eukaryota</taxon>
        <taxon>Viridiplantae</taxon>
        <taxon>Streptophyta</taxon>
        <taxon>Embryophyta</taxon>
        <taxon>Tracheophyta</taxon>
        <taxon>Spermatophyta</taxon>
        <taxon>Magnoliopsida</taxon>
        <taxon>Liliopsida</taxon>
        <taxon>Poales</taxon>
        <taxon>Poaceae</taxon>
        <taxon>BOP clade</taxon>
        <taxon>Oryzoideae</taxon>
        <taxon>Oryzeae</taxon>
        <taxon>Oryzinae</taxon>
        <taxon>Oryza</taxon>
        <taxon>Oryza meyeriana</taxon>
    </lineage>
</organism>
<accession>A0A6G1DS16</accession>